<feature type="signal peptide" evidence="1">
    <location>
        <begin position="1"/>
        <end position="24"/>
    </location>
</feature>
<protein>
    <recommendedName>
        <fullName evidence="4">Transmembrane protein</fullName>
    </recommendedName>
</protein>
<sequence>MIGGATSDIRPLCHCLTLSFPVIAQVLCSFCRHSPTRRCVERSFVGIATSPPRRKIWVLIFRFSNCYILISKV</sequence>
<feature type="chain" id="PRO_5017237312" description="Transmembrane protein" evidence="1">
    <location>
        <begin position="25"/>
        <end position="73"/>
    </location>
</feature>
<evidence type="ECO:0008006" key="4">
    <source>
        <dbReference type="Google" id="ProtNLM"/>
    </source>
</evidence>
<name>A0A396JMK7_MEDTR</name>
<evidence type="ECO:0000313" key="2">
    <source>
        <dbReference type="EMBL" id="RHN79509.1"/>
    </source>
</evidence>
<reference evidence="3" key="1">
    <citation type="journal article" date="2018" name="Nat. Plants">
        <title>Whole-genome landscape of Medicago truncatula symbiotic genes.</title>
        <authorList>
            <person name="Pecrix Y."/>
            <person name="Staton S.E."/>
            <person name="Sallet E."/>
            <person name="Lelandais-Briere C."/>
            <person name="Moreau S."/>
            <person name="Carrere S."/>
            <person name="Blein T."/>
            <person name="Jardinaud M.F."/>
            <person name="Latrasse D."/>
            <person name="Zouine M."/>
            <person name="Zahm M."/>
            <person name="Kreplak J."/>
            <person name="Mayjonade B."/>
            <person name="Satge C."/>
            <person name="Perez M."/>
            <person name="Cauet S."/>
            <person name="Marande W."/>
            <person name="Chantry-Darmon C."/>
            <person name="Lopez-Roques C."/>
            <person name="Bouchez O."/>
            <person name="Berard A."/>
            <person name="Debelle F."/>
            <person name="Munos S."/>
            <person name="Bendahmane A."/>
            <person name="Berges H."/>
            <person name="Niebel A."/>
            <person name="Buitink J."/>
            <person name="Frugier F."/>
            <person name="Benhamed M."/>
            <person name="Crespi M."/>
            <person name="Gouzy J."/>
            <person name="Gamas P."/>
        </authorList>
    </citation>
    <scope>NUCLEOTIDE SEQUENCE [LARGE SCALE GENOMIC DNA]</scope>
    <source>
        <strain evidence="3">cv. Jemalong A17</strain>
    </source>
</reference>
<dbReference type="Proteomes" id="UP000265566">
    <property type="component" value="Chromosome 1"/>
</dbReference>
<comment type="caution">
    <text evidence="2">The sequence shown here is derived from an EMBL/GenBank/DDBJ whole genome shotgun (WGS) entry which is preliminary data.</text>
</comment>
<dbReference type="EMBL" id="PSQE01000001">
    <property type="protein sequence ID" value="RHN79509.1"/>
    <property type="molecule type" value="Genomic_DNA"/>
</dbReference>
<dbReference type="Gramene" id="rna3308">
    <property type="protein sequence ID" value="RHN79509.1"/>
    <property type="gene ID" value="gene3308"/>
</dbReference>
<accession>A0A396JMK7</accession>
<evidence type="ECO:0000313" key="3">
    <source>
        <dbReference type="Proteomes" id="UP000265566"/>
    </source>
</evidence>
<keyword evidence="1" id="KW-0732">Signal</keyword>
<dbReference type="AlphaFoldDB" id="A0A396JMK7"/>
<proteinExistence type="predicted"/>
<organism evidence="2 3">
    <name type="scientific">Medicago truncatula</name>
    <name type="common">Barrel medic</name>
    <name type="synonym">Medicago tribuloides</name>
    <dbReference type="NCBI Taxonomy" id="3880"/>
    <lineage>
        <taxon>Eukaryota</taxon>
        <taxon>Viridiplantae</taxon>
        <taxon>Streptophyta</taxon>
        <taxon>Embryophyta</taxon>
        <taxon>Tracheophyta</taxon>
        <taxon>Spermatophyta</taxon>
        <taxon>Magnoliopsida</taxon>
        <taxon>eudicotyledons</taxon>
        <taxon>Gunneridae</taxon>
        <taxon>Pentapetalae</taxon>
        <taxon>rosids</taxon>
        <taxon>fabids</taxon>
        <taxon>Fabales</taxon>
        <taxon>Fabaceae</taxon>
        <taxon>Papilionoideae</taxon>
        <taxon>50 kb inversion clade</taxon>
        <taxon>NPAAA clade</taxon>
        <taxon>Hologalegina</taxon>
        <taxon>IRL clade</taxon>
        <taxon>Trifolieae</taxon>
        <taxon>Medicago</taxon>
    </lineage>
</organism>
<evidence type="ECO:0000256" key="1">
    <source>
        <dbReference type="SAM" id="SignalP"/>
    </source>
</evidence>
<gene>
    <name evidence="2" type="ORF">MtrunA17_Chr1g0178121</name>
</gene>